<accession>A0A381S2S2</accession>
<proteinExistence type="predicted"/>
<organism evidence="1">
    <name type="scientific">marine metagenome</name>
    <dbReference type="NCBI Taxonomy" id="408172"/>
    <lineage>
        <taxon>unclassified sequences</taxon>
        <taxon>metagenomes</taxon>
        <taxon>ecological metagenomes</taxon>
    </lineage>
</organism>
<evidence type="ECO:0000313" key="1">
    <source>
        <dbReference type="EMBL" id="SUZ97628.1"/>
    </source>
</evidence>
<evidence type="ECO:0008006" key="2">
    <source>
        <dbReference type="Google" id="ProtNLM"/>
    </source>
</evidence>
<dbReference type="EMBL" id="UINC01002527">
    <property type="protein sequence ID" value="SUZ97628.1"/>
    <property type="molecule type" value="Genomic_DNA"/>
</dbReference>
<name>A0A381S2S2_9ZZZZ</name>
<reference evidence="1" key="1">
    <citation type="submission" date="2018-05" db="EMBL/GenBank/DDBJ databases">
        <authorList>
            <person name="Lanie J.A."/>
            <person name="Ng W.-L."/>
            <person name="Kazmierczak K.M."/>
            <person name="Andrzejewski T.M."/>
            <person name="Davidsen T.M."/>
            <person name="Wayne K.J."/>
            <person name="Tettelin H."/>
            <person name="Glass J.I."/>
            <person name="Rusch D."/>
            <person name="Podicherti R."/>
            <person name="Tsui H.-C.T."/>
            <person name="Winkler M.E."/>
        </authorList>
    </citation>
    <scope>NUCLEOTIDE SEQUENCE</scope>
</reference>
<gene>
    <name evidence="1" type="ORF">METZ01_LOCUS50482</name>
</gene>
<dbReference type="InterPro" id="IPR021457">
    <property type="entry name" value="DUF3108"/>
</dbReference>
<protein>
    <recommendedName>
        <fullName evidence="2">DUF3108 domain-containing protein</fullName>
    </recommendedName>
</protein>
<dbReference type="Pfam" id="PF11306">
    <property type="entry name" value="DUF3108"/>
    <property type="match status" value="1"/>
</dbReference>
<sequence>MFSFVSGKDIPFDVGEILNYDASFSNIKAARGSLKVLDKETVNGVKTYHVQFTAYTKGITDYLFPIDDVIDLWLTEDSLITVRVRTDIHEGKYHKKRNLDLYHDLGYAIAGNDTIPMKSGTHSPYSLFYFFRNQDVSIIDGETLKTIQGKTITPLKVNVEENIQISVPAGDFLCSRVTPERTDKKQFKNKASMFILFSNDDNRYPVKIWLKLKFGALVLELDEIIN</sequence>
<dbReference type="Gene3D" id="2.50.20.20">
    <property type="match status" value="1"/>
</dbReference>
<dbReference type="AlphaFoldDB" id="A0A381S2S2"/>